<keyword evidence="3 4" id="KW-0975">Bacterial flagellum</keyword>
<feature type="domain" description="Flagellin N-terminal" evidence="5">
    <location>
        <begin position="3"/>
        <end position="139"/>
    </location>
</feature>
<dbReference type="Gene3D" id="6.10.280.190">
    <property type="match status" value="1"/>
</dbReference>
<dbReference type="SUPFAM" id="SSF64518">
    <property type="entry name" value="Phase 1 flagellin"/>
    <property type="match status" value="1"/>
</dbReference>
<dbReference type="Pfam" id="PF00700">
    <property type="entry name" value="Flagellin_C"/>
    <property type="match status" value="1"/>
</dbReference>
<keyword evidence="7" id="KW-0966">Cell projection</keyword>
<dbReference type="PRINTS" id="PR00207">
    <property type="entry name" value="FLAGELLIN"/>
</dbReference>
<dbReference type="GO" id="GO:0009288">
    <property type="term" value="C:bacterial-type flagellum"/>
    <property type="evidence" value="ECO:0007669"/>
    <property type="project" value="UniProtKB-SubCell"/>
</dbReference>
<feature type="domain" description="Flagellin C-terminal" evidence="6">
    <location>
        <begin position="220"/>
        <end position="305"/>
    </location>
</feature>
<dbReference type="KEGG" id="hcv:FTV88_1367"/>
<comment type="subcellular location">
    <subcellularLocation>
        <location evidence="4">Secreted</location>
    </subcellularLocation>
    <subcellularLocation>
        <location evidence="4">Bacterial flagellum</location>
    </subcellularLocation>
</comment>
<dbReference type="InterPro" id="IPR001492">
    <property type="entry name" value="Flagellin"/>
</dbReference>
<dbReference type="GO" id="GO:0005576">
    <property type="term" value="C:extracellular region"/>
    <property type="evidence" value="ECO:0007669"/>
    <property type="project" value="UniProtKB-SubCell"/>
</dbReference>
<comment type="function">
    <text evidence="4">Flagellin is the subunit protein which polymerizes to form the filaments of bacterial flagella.</text>
</comment>
<dbReference type="InterPro" id="IPR046358">
    <property type="entry name" value="Flagellin_C"/>
</dbReference>
<dbReference type="EMBL" id="CP045875">
    <property type="protein sequence ID" value="QGG47514.1"/>
    <property type="molecule type" value="Genomic_DNA"/>
</dbReference>
<keyword evidence="7" id="KW-0969">Cilium</keyword>
<gene>
    <name evidence="7" type="ORF">FTV88_1367</name>
</gene>
<keyword evidence="7" id="KW-0282">Flagellum</keyword>
<keyword evidence="4" id="KW-0964">Secreted</keyword>
<proteinExistence type="inferred from homology"/>
<protein>
    <recommendedName>
        <fullName evidence="2 4">Flagellin</fullName>
    </recommendedName>
</protein>
<dbReference type="Gene3D" id="1.20.1330.10">
    <property type="entry name" value="f41 fragment of flagellin, N-terminal domain"/>
    <property type="match status" value="1"/>
</dbReference>
<evidence type="ECO:0000256" key="3">
    <source>
        <dbReference type="ARBA" id="ARBA00023143"/>
    </source>
</evidence>
<evidence type="ECO:0000256" key="1">
    <source>
        <dbReference type="ARBA" id="ARBA00005709"/>
    </source>
</evidence>
<comment type="similarity">
    <text evidence="1 4">Belongs to the bacterial flagellin family.</text>
</comment>
<dbReference type="PANTHER" id="PTHR42792:SF2">
    <property type="entry name" value="FLAGELLIN"/>
    <property type="match status" value="1"/>
</dbReference>
<dbReference type="Pfam" id="PF00669">
    <property type="entry name" value="Flagellin_N"/>
    <property type="match status" value="1"/>
</dbReference>
<dbReference type="Proteomes" id="UP000366051">
    <property type="component" value="Chromosome"/>
</dbReference>
<evidence type="ECO:0000256" key="4">
    <source>
        <dbReference type="RuleBase" id="RU362073"/>
    </source>
</evidence>
<evidence type="ECO:0000259" key="5">
    <source>
        <dbReference type="Pfam" id="PF00669"/>
    </source>
</evidence>
<dbReference type="PANTHER" id="PTHR42792">
    <property type="entry name" value="FLAGELLIN"/>
    <property type="match status" value="1"/>
</dbReference>
<name>A0A5Q2MXM7_9FIRM</name>
<organism evidence="7 8">
    <name type="scientific">Heliorestis convoluta</name>
    <dbReference type="NCBI Taxonomy" id="356322"/>
    <lineage>
        <taxon>Bacteria</taxon>
        <taxon>Bacillati</taxon>
        <taxon>Bacillota</taxon>
        <taxon>Clostridia</taxon>
        <taxon>Eubacteriales</taxon>
        <taxon>Heliobacteriaceae</taxon>
        <taxon>Heliorestis</taxon>
    </lineage>
</organism>
<evidence type="ECO:0000313" key="7">
    <source>
        <dbReference type="EMBL" id="QGG47514.1"/>
    </source>
</evidence>
<evidence type="ECO:0000259" key="6">
    <source>
        <dbReference type="Pfam" id="PF00700"/>
    </source>
</evidence>
<accession>A0A5Q2MXM7</accession>
<keyword evidence="8" id="KW-1185">Reference proteome</keyword>
<dbReference type="RefSeq" id="WP_153724871.1">
    <property type="nucleotide sequence ID" value="NZ_CP045875.1"/>
</dbReference>
<dbReference type="Gene3D" id="6.10.10.10">
    <property type="entry name" value="Flagellar export chaperone, C-terminal domain"/>
    <property type="match status" value="1"/>
</dbReference>
<dbReference type="AlphaFoldDB" id="A0A5Q2MXM7"/>
<dbReference type="GO" id="GO:0005198">
    <property type="term" value="F:structural molecule activity"/>
    <property type="evidence" value="ECO:0007669"/>
    <property type="project" value="UniProtKB-UniRule"/>
</dbReference>
<reference evidence="8" key="1">
    <citation type="submission" date="2019-11" db="EMBL/GenBank/DDBJ databases">
        <title>Genome sequence of Heliorestis convoluta strain HH, an alkaliphilic and minimalistic phototrophic bacterium from a soda lake in Egypt.</title>
        <authorList>
            <person name="Dewey E.D."/>
            <person name="Stokes L.M."/>
            <person name="Burchell B.M."/>
            <person name="Shaffer K.N."/>
            <person name="Huntington A.M."/>
            <person name="Baker J.M."/>
            <person name="Nadendla S."/>
            <person name="Giglio M.G."/>
            <person name="Touchman J.W."/>
            <person name="Blankenship R.E."/>
            <person name="Madigan M.T."/>
            <person name="Sattley W.M."/>
        </authorList>
    </citation>
    <scope>NUCLEOTIDE SEQUENCE [LARGE SCALE GENOMIC DNA]</scope>
    <source>
        <strain evidence="8">HH</strain>
    </source>
</reference>
<dbReference type="InterPro" id="IPR001029">
    <property type="entry name" value="Flagellin_N"/>
</dbReference>
<dbReference type="OrthoDB" id="9796789at2"/>
<evidence type="ECO:0000256" key="2">
    <source>
        <dbReference type="ARBA" id="ARBA00020110"/>
    </source>
</evidence>
<dbReference type="InterPro" id="IPR042187">
    <property type="entry name" value="Flagellin_C_sub2"/>
</dbReference>
<evidence type="ECO:0000313" key="8">
    <source>
        <dbReference type="Proteomes" id="UP000366051"/>
    </source>
</evidence>
<sequence length="306" mass="33248">MRINNNVQALNAYRNLSNNQQAISTHLQRLSSGLRINSASDDAAGLAISEKMRSQIRGLAAAERNTLDGISLIQTAEGALDSVHQMLQRMRELAVQAANGTYAEIDREAIQEEVNQLLSEINRIGNTTEFNTRNLLDGSMGEDGEILILQIGANEGQAMGINIEDSRARALGLTLPADNDGDADGSFYNSMATVTNVLSDEVEYERALDFTNFENAANAITAIDNAINKISTERSKLGAIQNRLEYTATNLQVFTENITASESRIRDADMALEMSSLTKNNIITQAATAMLAQANQLPQGVLQLLQ</sequence>